<protein>
    <submittedName>
        <fullName evidence="1">Uncharacterized protein</fullName>
    </submittedName>
</protein>
<comment type="caution">
    <text evidence="1">The sequence shown here is derived from an EMBL/GenBank/DDBJ whole genome shotgun (WGS) entry which is preliminary data.</text>
</comment>
<organism evidence="1 2">
    <name type="scientific">Amycolatopsis bartoniae</name>
    <dbReference type="NCBI Taxonomy" id="941986"/>
    <lineage>
        <taxon>Bacteria</taxon>
        <taxon>Bacillati</taxon>
        <taxon>Actinomycetota</taxon>
        <taxon>Actinomycetes</taxon>
        <taxon>Pseudonocardiales</taxon>
        <taxon>Pseudonocardiaceae</taxon>
        <taxon>Amycolatopsis</taxon>
    </lineage>
</organism>
<sequence>MFGPEENFVHHLGLHIATLPLGRPAADPATILMYTGWRIPEAPDLLERVRTAEDLYFDSISRVRLPTWSLGRVALLVPATRTGLTIRDLTAHLLPRLPPEHGGPPAPG</sequence>
<evidence type="ECO:0000313" key="2">
    <source>
        <dbReference type="Proteomes" id="UP000658656"/>
    </source>
</evidence>
<accession>A0A8H9ISH6</accession>
<reference evidence="1" key="2">
    <citation type="submission" date="2020-09" db="EMBL/GenBank/DDBJ databases">
        <authorList>
            <person name="Sun Q."/>
            <person name="Zhou Y."/>
        </authorList>
    </citation>
    <scope>NUCLEOTIDE SEQUENCE</scope>
    <source>
        <strain evidence="1">CGMCC 4.7679</strain>
    </source>
</reference>
<name>A0A8H9ISH6_9PSEU</name>
<proteinExistence type="predicted"/>
<keyword evidence="2" id="KW-1185">Reference proteome</keyword>
<dbReference type="AlphaFoldDB" id="A0A8H9ISH6"/>
<dbReference type="EMBL" id="BNAV01000001">
    <property type="protein sequence ID" value="GHF32330.1"/>
    <property type="molecule type" value="Genomic_DNA"/>
</dbReference>
<gene>
    <name evidence="1" type="ORF">GCM10017566_01050</name>
</gene>
<reference evidence="1" key="1">
    <citation type="journal article" date="2014" name="Int. J. Syst. Evol. Microbiol.">
        <title>Complete genome sequence of Corynebacterium casei LMG S-19264T (=DSM 44701T), isolated from a smear-ripened cheese.</title>
        <authorList>
            <consortium name="US DOE Joint Genome Institute (JGI-PGF)"/>
            <person name="Walter F."/>
            <person name="Albersmeier A."/>
            <person name="Kalinowski J."/>
            <person name="Ruckert C."/>
        </authorList>
    </citation>
    <scope>NUCLEOTIDE SEQUENCE</scope>
    <source>
        <strain evidence="1">CGMCC 4.7679</strain>
    </source>
</reference>
<dbReference type="Proteomes" id="UP000658656">
    <property type="component" value="Unassembled WGS sequence"/>
</dbReference>
<evidence type="ECO:0000313" key="1">
    <source>
        <dbReference type="EMBL" id="GHF32330.1"/>
    </source>
</evidence>